<name>A0ACC0B659_CATRO</name>
<gene>
    <name evidence="1" type="ORF">M9H77_17900</name>
</gene>
<sequence>MFSSQISSEQSGAHQATEVLGQEFLDQISPEGHMFMFYLFRLESSVEFLFMLLFELLIHLTTKGANGPRRVQYSLPDPYSETWTQTQTLLGIKFMDPDPILHGLG</sequence>
<keyword evidence="2" id="KW-1185">Reference proteome</keyword>
<accession>A0ACC0B659</accession>
<evidence type="ECO:0000313" key="2">
    <source>
        <dbReference type="Proteomes" id="UP001060085"/>
    </source>
</evidence>
<organism evidence="1 2">
    <name type="scientific">Catharanthus roseus</name>
    <name type="common">Madagascar periwinkle</name>
    <name type="synonym">Vinca rosea</name>
    <dbReference type="NCBI Taxonomy" id="4058"/>
    <lineage>
        <taxon>Eukaryota</taxon>
        <taxon>Viridiplantae</taxon>
        <taxon>Streptophyta</taxon>
        <taxon>Embryophyta</taxon>
        <taxon>Tracheophyta</taxon>
        <taxon>Spermatophyta</taxon>
        <taxon>Magnoliopsida</taxon>
        <taxon>eudicotyledons</taxon>
        <taxon>Gunneridae</taxon>
        <taxon>Pentapetalae</taxon>
        <taxon>asterids</taxon>
        <taxon>lamiids</taxon>
        <taxon>Gentianales</taxon>
        <taxon>Apocynaceae</taxon>
        <taxon>Rauvolfioideae</taxon>
        <taxon>Vinceae</taxon>
        <taxon>Catharanthinae</taxon>
        <taxon>Catharanthus</taxon>
    </lineage>
</organism>
<evidence type="ECO:0000313" key="1">
    <source>
        <dbReference type="EMBL" id="KAI5668047.1"/>
    </source>
</evidence>
<protein>
    <submittedName>
        <fullName evidence="1">Uncharacterized protein</fullName>
    </submittedName>
</protein>
<dbReference type="Proteomes" id="UP001060085">
    <property type="component" value="Linkage Group LG04"/>
</dbReference>
<reference evidence="2" key="1">
    <citation type="journal article" date="2023" name="Nat. Plants">
        <title>Single-cell RNA sequencing provides a high-resolution roadmap for understanding the multicellular compartmentation of specialized metabolism.</title>
        <authorList>
            <person name="Sun S."/>
            <person name="Shen X."/>
            <person name="Li Y."/>
            <person name="Li Y."/>
            <person name="Wang S."/>
            <person name="Li R."/>
            <person name="Zhang H."/>
            <person name="Shen G."/>
            <person name="Guo B."/>
            <person name="Wei J."/>
            <person name="Xu J."/>
            <person name="St-Pierre B."/>
            <person name="Chen S."/>
            <person name="Sun C."/>
        </authorList>
    </citation>
    <scope>NUCLEOTIDE SEQUENCE [LARGE SCALE GENOMIC DNA]</scope>
</reference>
<dbReference type="EMBL" id="CM044704">
    <property type="protein sequence ID" value="KAI5668047.1"/>
    <property type="molecule type" value="Genomic_DNA"/>
</dbReference>
<proteinExistence type="predicted"/>
<comment type="caution">
    <text evidence="1">The sequence shown here is derived from an EMBL/GenBank/DDBJ whole genome shotgun (WGS) entry which is preliminary data.</text>
</comment>